<gene>
    <name evidence="3" type="primary">egtB_2</name>
    <name evidence="3" type="ORF">Mal15_44000</name>
</gene>
<dbReference type="InterPro" id="IPR051043">
    <property type="entry name" value="Sulfatase_Mod_Factor_Kinase"/>
</dbReference>
<dbReference type="EMBL" id="CP036264">
    <property type="protein sequence ID" value="QEG00330.1"/>
    <property type="molecule type" value="Genomic_DNA"/>
</dbReference>
<dbReference type="InterPro" id="IPR005532">
    <property type="entry name" value="SUMF_dom"/>
</dbReference>
<reference evidence="3 4" key="1">
    <citation type="submission" date="2019-02" db="EMBL/GenBank/DDBJ databases">
        <title>Planctomycetal bacteria perform biofilm scaping via a novel small molecule.</title>
        <authorList>
            <person name="Jeske O."/>
            <person name="Boedeker C."/>
            <person name="Wiegand S."/>
            <person name="Breitling P."/>
            <person name="Kallscheuer N."/>
            <person name="Jogler M."/>
            <person name="Rohde M."/>
            <person name="Petersen J."/>
            <person name="Medema M.H."/>
            <person name="Surup F."/>
            <person name="Jogler C."/>
        </authorList>
    </citation>
    <scope>NUCLEOTIDE SEQUENCE [LARGE SCALE GENOMIC DNA]</scope>
    <source>
        <strain evidence="3 4">Mal15</strain>
    </source>
</reference>
<dbReference type="SUPFAM" id="SSF56436">
    <property type="entry name" value="C-type lectin-like"/>
    <property type="match status" value="1"/>
</dbReference>
<evidence type="ECO:0000313" key="3">
    <source>
        <dbReference type="EMBL" id="QEG00330.1"/>
    </source>
</evidence>
<dbReference type="EC" id="1.8.-.-" evidence="3"/>
<dbReference type="Pfam" id="PF03781">
    <property type="entry name" value="FGE-sulfatase"/>
    <property type="match status" value="1"/>
</dbReference>
<proteinExistence type="predicted"/>
<dbReference type="Proteomes" id="UP000321353">
    <property type="component" value="Chromosome"/>
</dbReference>
<dbReference type="InterPro" id="IPR016187">
    <property type="entry name" value="CTDL_fold"/>
</dbReference>
<dbReference type="PANTHER" id="PTHR23150:SF19">
    <property type="entry name" value="FORMYLGLYCINE-GENERATING ENZYME"/>
    <property type="match status" value="1"/>
</dbReference>
<feature type="transmembrane region" description="Helical" evidence="1">
    <location>
        <begin position="26"/>
        <end position="50"/>
    </location>
</feature>
<keyword evidence="4" id="KW-1185">Reference proteome</keyword>
<dbReference type="PANTHER" id="PTHR23150">
    <property type="entry name" value="SULFATASE MODIFYING FACTOR 1, 2"/>
    <property type="match status" value="1"/>
</dbReference>
<dbReference type="InterPro" id="IPR032675">
    <property type="entry name" value="LRR_dom_sf"/>
</dbReference>
<dbReference type="SUPFAM" id="SSF52058">
    <property type="entry name" value="L domain-like"/>
    <property type="match status" value="1"/>
</dbReference>
<dbReference type="KEGG" id="smam:Mal15_44000"/>
<name>A0A5B9MIP8_9BACT</name>
<keyword evidence="1" id="KW-0472">Membrane</keyword>
<keyword evidence="1" id="KW-1133">Transmembrane helix</keyword>
<accession>A0A5B9MIP8</accession>
<dbReference type="InterPro" id="IPR042095">
    <property type="entry name" value="SUMF_sf"/>
</dbReference>
<dbReference type="SUPFAM" id="SSF52047">
    <property type="entry name" value="RNI-like"/>
    <property type="match status" value="1"/>
</dbReference>
<feature type="domain" description="Sulfatase-modifying factor enzyme-like" evidence="2">
    <location>
        <begin position="63"/>
        <end position="373"/>
    </location>
</feature>
<evidence type="ECO:0000313" key="4">
    <source>
        <dbReference type="Proteomes" id="UP000321353"/>
    </source>
</evidence>
<sequence>MISSIVSRGVKVATFARRWIPKIPHALASVATSALVIAVGVCCGSAFLVAQDSNAPHDTAFRFIEGGRFVQGTDGGERALQQAFPLSTTGQSYGNAEGPAHVTWVTNPFYIAETEVTVGQFRRFVDATGYQTTAERGMTEMVGWEPTPDDKPLYQSHDFLRDQKFSWKNPGFPQGDDHPIVGVSLTDARAYCQWLSQRDGVRYRLPTEAEWELVCRAGTTTWFSFGDVAKGVVHEHANLGNVELERHRKHAAERQWLLDWEHDPSDGHVFTAPVGSYARNPWGIADMHGNVWEWCEDLWLDTVYKDYTRPRYDQPCGVAVDPVNRDRPQTTNNDFHVIRGGCWYNGDLICRSSARTAWDADDAACYVGFRIVREADPATSTTVRDAYEAEQAAIAAIEAAGGKLFSSHGIDLEVRLEGSSVDETVFEQLAKLPDLQRLRIGWRGRDARLSQQGLDAIARLHPLRTLEFNSGLGLETLDLSVLTRLTQLNTLRFPRDGRLDDDHLKSLSGFKSLTEFECYGATEADSRLTDVGIGCLSGNGDLETLLVWENQATGAYLKSLANCPLSSLASTAPDRHPGAMNDAGATNLSLFPGLQALTLDGQTLLGKQAMLQIAELRGLQRLSLQRCTGIPDAEMSALEKLQQLRNVNLSESTAGDIAATALGTIPRLESLRLGSEASADQAGLSDAGVAALSAAFSIRDLQLASNALTDRGLKQLGRINRLERLTISSDQITGSGLGPLTELPDLRDLSLRTPGLRDAAFEYLARAKSVRKLWLANRGIRPAAALTNDGMIKLAKATWLQELWLPRNGTGITEDQINALNDQMPKTNVIAYTVSWD</sequence>
<dbReference type="AlphaFoldDB" id="A0A5B9MIP8"/>
<dbReference type="Gene3D" id="3.90.1580.10">
    <property type="entry name" value="paralog of FGE (formylglycine-generating enzyme)"/>
    <property type="match status" value="1"/>
</dbReference>
<dbReference type="GO" id="GO:0120147">
    <property type="term" value="F:formylglycine-generating oxidase activity"/>
    <property type="evidence" value="ECO:0007669"/>
    <property type="project" value="TreeGrafter"/>
</dbReference>
<evidence type="ECO:0000256" key="1">
    <source>
        <dbReference type="SAM" id="Phobius"/>
    </source>
</evidence>
<dbReference type="Gene3D" id="3.80.10.10">
    <property type="entry name" value="Ribonuclease Inhibitor"/>
    <property type="match status" value="2"/>
</dbReference>
<evidence type="ECO:0000259" key="2">
    <source>
        <dbReference type="Pfam" id="PF03781"/>
    </source>
</evidence>
<protein>
    <submittedName>
        <fullName evidence="3">Iron(II)-dependent oxidoreductase EgtB</fullName>
        <ecNumber evidence="3">1.8.-.-</ecNumber>
    </submittedName>
</protein>
<keyword evidence="1" id="KW-0812">Transmembrane</keyword>
<keyword evidence="3" id="KW-0560">Oxidoreductase</keyword>
<organism evidence="3 4">
    <name type="scientific">Stieleria maiorica</name>
    <dbReference type="NCBI Taxonomy" id="2795974"/>
    <lineage>
        <taxon>Bacteria</taxon>
        <taxon>Pseudomonadati</taxon>
        <taxon>Planctomycetota</taxon>
        <taxon>Planctomycetia</taxon>
        <taxon>Pirellulales</taxon>
        <taxon>Pirellulaceae</taxon>
        <taxon>Stieleria</taxon>
    </lineage>
</organism>